<feature type="region of interest" description="Disordered" evidence="1">
    <location>
        <begin position="20"/>
        <end position="50"/>
    </location>
</feature>
<protein>
    <recommendedName>
        <fullName evidence="4">BZIP domain-containing protein</fullName>
    </recommendedName>
</protein>
<evidence type="ECO:0008006" key="4">
    <source>
        <dbReference type="Google" id="ProtNLM"/>
    </source>
</evidence>
<organism evidence="2 3">
    <name type="scientific">Fusarium oligoseptatum</name>
    <dbReference type="NCBI Taxonomy" id="2604345"/>
    <lineage>
        <taxon>Eukaryota</taxon>
        <taxon>Fungi</taxon>
        <taxon>Dikarya</taxon>
        <taxon>Ascomycota</taxon>
        <taxon>Pezizomycotina</taxon>
        <taxon>Sordariomycetes</taxon>
        <taxon>Hypocreomycetidae</taxon>
        <taxon>Hypocreales</taxon>
        <taxon>Nectriaceae</taxon>
        <taxon>Fusarium</taxon>
        <taxon>Fusarium solani species complex</taxon>
    </lineage>
</organism>
<name>A0A428TGN0_9HYPO</name>
<dbReference type="EMBL" id="NKCK01000086">
    <property type="protein sequence ID" value="RSM01182.1"/>
    <property type="molecule type" value="Genomic_DNA"/>
</dbReference>
<comment type="caution">
    <text evidence="2">The sequence shown here is derived from an EMBL/GenBank/DDBJ whole genome shotgun (WGS) entry which is preliminary data.</text>
</comment>
<gene>
    <name evidence="2" type="ORF">CEP52_008681</name>
</gene>
<evidence type="ECO:0000313" key="3">
    <source>
        <dbReference type="Proteomes" id="UP000287144"/>
    </source>
</evidence>
<reference evidence="2 3" key="1">
    <citation type="submission" date="2017-06" db="EMBL/GenBank/DDBJ databases">
        <title>Comparative genomic analysis of Ambrosia Fusariam Clade fungi.</title>
        <authorList>
            <person name="Stajich J.E."/>
            <person name="Carrillo J."/>
            <person name="Kijimoto T."/>
            <person name="Eskalen A."/>
            <person name="O'Donnell K."/>
            <person name="Kasson M."/>
        </authorList>
    </citation>
    <scope>NUCLEOTIDE SEQUENCE [LARGE SCALE GENOMIC DNA]</scope>
    <source>
        <strain evidence="2 3">NRRL62579</strain>
    </source>
</reference>
<dbReference type="AlphaFoldDB" id="A0A428TGN0"/>
<proteinExistence type="predicted"/>
<evidence type="ECO:0000256" key="1">
    <source>
        <dbReference type="SAM" id="MobiDB-lite"/>
    </source>
</evidence>
<accession>A0A428TGN0</accession>
<evidence type="ECO:0000313" key="2">
    <source>
        <dbReference type="EMBL" id="RSM01182.1"/>
    </source>
</evidence>
<dbReference type="Proteomes" id="UP000287144">
    <property type="component" value="Unassembled WGS sequence"/>
</dbReference>
<sequence length="70" mass="8192">MPPKLSEVWDPVDDWTGVTSAKERRKRQNRLHQRAYRESRPVSNGLGRSMLTCGTERQTETPESIFFQRS</sequence>
<keyword evidence="3" id="KW-1185">Reference proteome</keyword>
<feature type="compositionally biased region" description="Basic residues" evidence="1">
    <location>
        <begin position="23"/>
        <end position="34"/>
    </location>
</feature>